<feature type="domain" description="Transposase IS66 C-terminal" evidence="1">
    <location>
        <begin position="60"/>
        <end position="98"/>
    </location>
</feature>
<reference evidence="2 3" key="1">
    <citation type="submission" date="2017-11" db="EMBL/GenBank/DDBJ databases">
        <title>Genomic Encyclopedia of Type Strains, Phase III (KMG-III): the genomes of soil and plant-associated and newly described type strains.</title>
        <authorList>
            <person name="Whitman W."/>
        </authorList>
    </citation>
    <scope>NUCLEOTIDE SEQUENCE [LARGE SCALE GENOMIC DNA]</scope>
    <source>
        <strain evidence="2 3">CGMCC 1.12274</strain>
    </source>
</reference>
<evidence type="ECO:0000313" key="3">
    <source>
        <dbReference type="Proteomes" id="UP000232587"/>
    </source>
</evidence>
<name>A0A2N0H3Z7_9SPHN</name>
<evidence type="ECO:0000313" key="2">
    <source>
        <dbReference type="EMBL" id="PKB13666.1"/>
    </source>
</evidence>
<organism evidence="2 3">
    <name type="scientific">Novosphingobium kunmingense</name>
    <dbReference type="NCBI Taxonomy" id="1211806"/>
    <lineage>
        <taxon>Bacteria</taxon>
        <taxon>Pseudomonadati</taxon>
        <taxon>Pseudomonadota</taxon>
        <taxon>Alphaproteobacteria</taxon>
        <taxon>Sphingomonadales</taxon>
        <taxon>Sphingomonadaceae</taxon>
        <taxon>Novosphingobium</taxon>
    </lineage>
</organism>
<sequence>MVGDTSEDIGQPGLRIDVVEAGGLDQGVEDGRALAPAIGSAEQPGLPAKGHAANWAAIASLVETCKMLDVEPYAYLSDVLARIITRSDTDPIDGLLPYNWVDTNAGQIVFEMSNIATAA</sequence>
<dbReference type="EMBL" id="PHUF01000006">
    <property type="protein sequence ID" value="PKB13666.1"/>
    <property type="molecule type" value="Genomic_DNA"/>
</dbReference>
<comment type="caution">
    <text evidence="2">The sequence shown here is derived from an EMBL/GenBank/DDBJ whole genome shotgun (WGS) entry which is preliminary data.</text>
</comment>
<keyword evidence="3" id="KW-1185">Reference proteome</keyword>
<dbReference type="AlphaFoldDB" id="A0A2N0H3Z7"/>
<protein>
    <submittedName>
        <fullName evidence="2">Transposase IS66-like protein</fullName>
    </submittedName>
</protein>
<accession>A0A2N0H3Z7</accession>
<dbReference type="InterPro" id="IPR039552">
    <property type="entry name" value="IS66_C"/>
</dbReference>
<dbReference type="OrthoDB" id="9800877at2"/>
<gene>
    <name evidence="2" type="ORF">B0I00_3105</name>
</gene>
<dbReference type="Pfam" id="PF13817">
    <property type="entry name" value="DDE_Tnp_IS66_C"/>
    <property type="match status" value="1"/>
</dbReference>
<evidence type="ECO:0000259" key="1">
    <source>
        <dbReference type="Pfam" id="PF13817"/>
    </source>
</evidence>
<proteinExistence type="predicted"/>
<dbReference type="Proteomes" id="UP000232587">
    <property type="component" value="Unassembled WGS sequence"/>
</dbReference>